<dbReference type="RefSeq" id="WP_141783673.1">
    <property type="nucleotide sequence ID" value="NZ_BAAAIK010000003.1"/>
</dbReference>
<dbReference type="AlphaFoldDB" id="A0A542YMU7"/>
<sequence length="227" mass="24255">MRKNRRLLNGDLLTLQVPDAAALPGSTAISVLSLDDHELEVNSGTAADLEFYLSISGSQLTDEVTLRDGSALRYGRHGADPASGFVFAVAVGEHHVYGFTVPTMDIETLTSYLAGVTFRPHEDGPTLELSGSVTWSQYRTHTVAQVVDLSEGQGFLLDVRRTRTGDIARDGAGMEVPGGWLTRSSTEERHAYAVLEATDFVSYGIPGNQGDVDLVATVLSGVTTELG</sequence>
<dbReference type="EMBL" id="VFOP01000001">
    <property type="protein sequence ID" value="TQL49410.1"/>
    <property type="molecule type" value="Genomic_DNA"/>
</dbReference>
<accession>A0A542YMU7</accession>
<keyword evidence="2" id="KW-1185">Reference proteome</keyword>
<comment type="caution">
    <text evidence="1">The sequence shown here is derived from an EMBL/GenBank/DDBJ whole genome shotgun (WGS) entry which is preliminary data.</text>
</comment>
<gene>
    <name evidence="1" type="ORF">FB467_0480</name>
</gene>
<dbReference type="OrthoDB" id="4858156at2"/>
<name>A0A542YMU7_9MICO</name>
<proteinExistence type="predicted"/>
<dbReference type="Proteomes" id="UP000319516">
    <property type="component" value="Unassembled WGS sequence"/>
</dbReference>
<evidence type="ECO:0000313" key="1">
    <source>
        <dbReference type="EMBL" id="TQL49410.1"/>
    </source>
</evidence>
<organism evidence="1 2">
    <name type="scientific">Ornithinicoccus hortensis</name>
    <dbReference type="NCBI Taxonomy" id="82346"/>
    <lineage>
        <taxon>Bacteria</taxon>
        <taxon>Bacillati</taxon>
        <taxon>Actinomycetota</taxon>
        <taxon>Actinomycetes</taxon>
        <taxon>Micrococcales</taxon>
        <taxon>Intrasporangiaceae</taxon>
        <taxon>Ornithinicoccus</taxon>
    </lineage>
</organism>
<protein>
    <submittedName>
        <fullName evidence="1">Uncharacterized protein</fullName>
    </submittedName>
</protein>
<evidence type="ECO:0000313" key="2">
    <source>
        <dbReference type="Proteomes" id="UP000319516"/>
    </source>
</evidence>
<reference evidence="1 2" key="1">
    <citation type="submission" date="2019-06" db="EMBL/GenBank/DDBJ databases">
        <title>Sequencing the genomes of 1000 actinobacteria strains.</title>
        <authorList>
            <person name="Klenk H.-P."/>
        </authorList>
    </citation>
    <scope>NUCLEOTIDE SEQUENCE [LARGE SCALE GENOMIC DNA]</scope>
    <source>
        <strain evidence="1 2">DSM 12335</strain>
    </source>
</reference>